<proteinExistence type="predicted"/>
<evidence type="ECO:0000313" key="1">
    <source>
        <dbReference type="EMBL" id="SGZ49716.1"/>
    </source>
</evidence>
<accession>A0A1L0CZR1</accession>
<organism evidence="1 2">
    <name type="scientific">Sungouiella intermedia</name>
    <dbReference type="NCBI Taxonomy" id="45354"/>
    <lineage>
        <taxon>Eukaryota</taxon>
        <taxon>Fungi</taxon>
        <taxon>Dikarya</taxon>
        <taxon>Ascomycota</taxon>
        <taxon>Saccharomycotina</taxon>
        <taxon>Pichiomycetes</taxon>
        <taxon>Metschnikowiaceae</taxon>
        <taxon>Sungouiella</taxon>
    </lineage>
</organism>
<dbReference type="Proteomes" id="UP000182259">
    <property type="component" value="Chromosome I"/>
</dbReference>
<dbReference type="AlphaFoldDB" id="A0A1L0CZR1"/>
<sequence>MEMDQKSIQVSILGIDRTLARQVKKVEKLLEMVNRELSAPAANDSWKKIVKTRTKVGNEKNMVSKESSVIEGKAL</sequence>
<reference evidence="1 2" key="1">
    <citation type="submission" date="2016-10" db="EMBL/GenBank/DDBJ databases">
        <authorList>
            <person name="de Groot N.N."/>
        </authorList>
    </citation>
    <scope>NUCLEOTIDE SEQUENCE [LARGE SCALE GENOMIC DNA]</scope>
    <source>
        <strain evidence="1 2">PYCC 4715</strain>
    </source>
</reference>
<dbReference type="EMBL" id="LT635764">
    <property type="protein sequence ID" value="SGZ49716.1"/>
    <property type="molecule type" value="Genomic_DNA"/>
</dbReference>
<protein>
    <submittedName>
        <fullName evidence="1">CIC11C00000003340</fullName>
    </submittedName>
</protein>
<name>A0A1L0CZR1_9ASCO</name>
<gene>
    <name evidence="1" type="ORF">SAMEA4029009_CIC11G00000003340</name>
</gene>
<evidence type="ECO:0000313" key="2">
    <source>
        <dbReference type="Proteomes" id="UP000182259"/>
    </source>
</evidence>